<dbReference type="RefSeq" id="XP_012897457.1">
    <property type="nucleotide sequence ID" value="XM_013042003.1"/>
</dbReference>
<evidence type="ECO:0000256" key="1">
    <source>
        <dbReference type="SAM" id="Coils"/>
    </source>
</evidence>
<dbReference type="AlphaFoldDB" id="D8M6J1"/>
<protein>
    <submittedName>
        <fullName evidence="2">Uncharacterized protein</fullName>
    </submittedName>
</protein>
<feature type="coiled-coil region" evidence="1">
    <location>
        <begin position="56"/>
        <end position="83"/>
    </location>
</feature>
<organism evidence="2">
    <name type="scientific">Blastocystis hominis</name>
    <dbReference type="NCBI Taxonomy" id="12968"/>
    <lineage>
        <taxon>Eukaryota</taxon>
        <taxon>Sar</taxon>
        <taxon>Stramenopiles</taxon>
        <taxon>Bigyra</taxon>
        <taxon>Opalozoa</taxon>
        <taxon>Opalinata</taxon>
        <taxon>Blastocystidae</taxon>
        <taxon>Blastocystis</taxon>
    </lineage>
</organism>
<proteinExistence type="predicted"/>
<gene>
    <name evidence="2" type="ORF">GSBLH_T00003292001</name>
</gene>
<sequence>MDDFSSTLLILKQNGYTEDVDPSSLPLVAHLLCDLQKLQLERLTFDATLAANEDRINQLLKELGEVDSKYQILRDENETLKRRVGNQDAGGEYSAQEYAELIHTLTMEKGQIEEERHTLQTQLALLRQTLSDRDSQIQTLNKITSQLRKEVTLSASDRSLLRSFQSQISEMQQVYSASQRELQSLRASEQSAKEREHALTLQLAESQHACRLLEEASRAEKTRTRTPPAGNRP</sequence>
<reference evidence="2" key="1">
    <citation type="submission" date="2010-02" db="EMBL/GenBank/DDBJ databases">
        <title>Sequencing and annotation of the Blastocystis hominis genome.</title>
        <authorList>
            <person name="Wincker P."/>
        </authorList>
    </citation>
    <scope>NUCLEOTIDE SEQUENCE</scope>
    <source>
        <strain evidence="2">Singapore isolate B</strain>
    </source>
</reference>
<dbReference type="GeneID" id="24920397"/>
<name>D8M6J1_BLAHO</name>
<dbReference type="EMBL" id="FN668661">
    <property type="protein sequence ID" value="CBK23409.2"/>
    <property type="molecule type" value="Genomic_DNA"/>
</dbReference>
<feature type="coiled-coil region" evidence="1">
    <location>
        <begin position="168"/>
        <end position="195"/>
    </location>
</feature>
<dbReference type="InParanoid" id="D8M6J1"/>
<dbReference type="Proteomes" id="UP000008312">
    <property type="component" value="Unassembled WGS sequence"/>
</dbReference>
<keyword evidence="1" id="KW-0175">Coiled coil</keyword>
<evidence type="ECO:0000313" key="2">
    <source>
        <dbReference type="EMBL" id="CBK23409.2"/>
    </source>
</evidence>
<accession>D8M6J1</accession>
<keyword evidence="3" id="KW-1185">Reference proteome</keyword>
<evidence type="ECO:0000313" key="3">
    <source>
        <dbReference type="Proteomes" id="UP000008312"/>
    </source>
</evidence>